<evidence type="ECO:0000313" key="1">
    <source>
        <dbReference type="EMBL" id="OSQ44327.1"/>
    </source>
</evidence>
<keyword evidence="2" id="KW-1185">Reference proteome</keyword>
<dbReference type="PROSITE" id="PS51257">
    <property type="entry name" value="PROKAR_LIPOPROTEIN"/>
    <property type="match status" value="1"/>
</dbReference>
<dbReference type="InterPro" id="IPR011990">
    <property type="entry name" value="TPR-like_helical_dom_sf"/>
</dbReference>
<dbReference type="RefSeq" id="WP_106299241.1">
    <property type="nucleotide sequence ID" value="NZ_JFKC01000031.1"/>
</dbReference>
<dbReference type="AlphaFoldDB" id="A0A1X4NC93"/>
<dbReference type="Proteomes" id="UP000193926">
    <property type="component" value="Unassembled WGS sequence"/>
</dbReference>
<organism evidence="1 2">
    <name type="scientific">Marivita geojedonensis</name>
    <dbReference type="NCBI Taxonomy" id="1123756"/>
    <lineage>
        <taxon>Bacteria</taxon>
        <taxon>Pseudomonadati</taxon>
        <taxon>Pseudomonadota</taxon>
        <taxon>Alphaproteobacteria</taxon>
        <taxon>Rhodobacterales</taxon>
        <taxon>Roseobacteraceae</taxon>
        <taxon>Marivita</taxon>
    </lineage>
</organism>
<dbReference type="SUPFAM" id="SSF48452">
    <property type="entry name" value="TPR-like"/>
    <property type="match status" value="1"/>
</dbReference>
<gene>
    <name evidence="1" type="ORF">MGEO_19130</name>
</gene>
<dbReference type="Gene3D" id="1.25.40.10">
    <property type="entry name" value="Tetratricopeptide repeat domain"/>
    <property type="match status" value="1"/>
</dbReference>
<dbReference type="OrthoDB" id="8445347at2"/>
<evidence type="ECO:0008006" key="3">
    <source>
        <dbReference type="Google" id="ProtNLM"/>
    </source>
</evidence>
<dbReference type="EMBL" id="JFKC01000031">
    <property type="protein sequence ID" value="OSQ44327.1"/>
    <property type="molecule type" value="Genomic_DNA"/>
</dbReference>
<comment type="caution">
    <text evidence="1">The sequence shown here is derived from an EMBL/GenBank/DDBJ whole genome shotgun (WGS) entry which is preliminary data.</text>
</comment>
<protein>
    <recommendedName>
        <fullName evidence="3">Tetratricopeptide repeat protein</fullName>
    </recommendedName>
</protein>
<reference evidence="1 2" key="1">
    <citation type="submission" date="2014-03" db="EMBL/GenBank/DDBJ databases">
        <title>The draft genome sequence of Marivita geojedonensis KCTC 23882.</title>
        <authorList>
            <person name="Lai Q."/>
            <person name="Shao Z."/>
        </authorList>
    </citation>
    <scope>NUCLEOTIDE SEQUENCE [LARGE SCALE GENOMIC DNA]</scope>
    <source>
        <strain evidence="1 2">DPG-138</strain>
    </source>
</reference>
<sequence>MRHSIFLVTMVLALAACDDSGTFSSFSNSFSASRDTSNREYYKSDDPLVVGQVLFRDEAYGRAYTRFKRALDHTPEDPAALLGFAASADMLGRFDQSNPAYDKLAKIIGNRIEYQNNRGYSLLLQGDLIGARAHFIRAYEIDPSNERAANNLELLRNSVNYPKRSVGDLKPL</sequence>
<evidence type="ECO:0000313" key="2">
    <source>
        <dbReference type="Proteomes" id="UP000193926"/>
    </source>
</evidence>
<dbReference type="STRING" id="1123756.MGEO_19130"/>
<proteinExistence type="predicted"/>
<accession>A0A1X4NC93</accession>
<name>A0A1X4NC93_9RHOB</name>